<dbReference type="PANTHER" id="PTHR10404">
    <property type="entry name" value="N-ACETYLATED-ALPHA-LINKED ACIDIC DIPEPTIDASE"/>
    <property type="match status" value="1"/>
</dbReference>
<feature type="transmembrane region" description="Helical" evidence="3">
    <location>
        <begin position="63"/>
        <end position="82"/>
    </location>
</feature>
<dbReference type="Gene3D" id="1.20.930.40">
    <property type="entry name" value="Transferrin receptor-like, dimerisation domain"/>
    <property type="match status" value="1"/>
</dbReference>
<dbReference type="InterPro" id="IPR007484">
    <property type="entry name" value="Peptidase_M28"/>
</dbReference>
<evidence type="ECO:0000259" key="4">
    <source>
        <dbReference type="Pfam" id="PF04253"/>
    </source>
</evidence>
<dbReference type="EnsemblMetazoa" id="XM_022808023">
    <property type="protein sequence ID" value="XP_022663758"/>
    <property type="gene ID" value="LOC111251449"/>
</dbReference>
<dbReference type="RefSeq" id="XP_022663758.1">
    <property type="nucleotide sequence ID" value="XM_022808023.1"/>
</dbReference>
<evidence type="ECO:0000313" key="6">
    <source>
        <dbReference type="EnsemblMetazoa" id="XP_022663758"/>
    </source>
</evidence>
<dbReference type="GeneID" id="111251449"/>
<comment type="similarity">
    <text evidence="1">Belongs to the peptidase M28 family. M28B subfamily.</text>
</comment>
<evidence type="ECO:0000256" key="1">
    <source>
        <dbReference type="ARBA" id="ARBA00005634"/>
    </source>
</evidence>
<dbReference type="RefSeq" id="XP_022663759.1">
    <property type="nucleotide sequence ID" value="XM_022808024.1"/>
</dbReference>
<dbReference type="Pfam" id="PF04389">
    <property type="entry name" value="Peptidase_M28"/>
    <property type="match status" value="1"/>
</dbReference>
<dbReference type="FunFam" id="3.40.630.10:FF:000101">
    <property type="entry name" value="N-acetylated alpha-linked acidic dipeptidase like 1"/>
    <property type="match status" value="1"/>
</dbReference>
<keyword evidence="3" id="KW-0812">Transmembrane</keyword>
<evidence type="ECO:0000256" key="3">
    <source>
        <dbReference type="SAM" id="Phobius"/>
    </source>
</evidence>
<dbReference type="PANTHER" id="PTHR10404:SF46">
    <property type="entry name" value="VACUOLAR PROTEIN SORTING-ASSOCIATED PROTEIN 70"/>
    <property type="match status" value="1"/>
</dbReference>
<dbReference type="InterPro" id="IPR007365">
    <property type="entry name" value="TFR-like_dimer_dom"/>
</dbReference>
<dbReference type="Gene3D" id="3.50.30.30">
    <property type="match status" value="1"/>
</dbReference>
<dbReference type="AlphaFoldDB" id="A0A7M7K9T7"/>
<feature type="compositionally biased region" description="Basic and acidic residues" evidence="2">
    <location>
        <begin position="543"/>
        <end position="563"/>
    </location>
</feature>
<dbReference type="InterPro" id="IPR039373">
    <property type="entry name" value="Peptidase_M28B"/>
</dbReference>
<accession>A0A7M7K9T7</accession>
<dbReference type="SUPFAM" id="SSF53187">
    <property type="entry name" value="Zn-dependent exopeptidases"/>
    <property type="match status" value="1"/>
</dbReference>
<keyword evidence="3" id="KW-0472">Membrane</keyword>
<name>A0A7M7K9T7_VARDE</name>
<keyword evidence="7" id="KW-1185">Reference proteome</keyword>
<dbReference type="Gene3D" id="3.40.630.10">
    <property type="entry name" value="Zn peptidases"/>
    <property type="match status" value="1"/>
</dbReference>
<organism evidence="6 7">
    <name type="scientific">Varroa destructor</name>
    <name type="common">Honeybee mite</name>
    <dbReference type="NCBI Taxonomy" id="109461"/>
    <lineage>
        <taxon>Eukaryota</taxon>
        <taxon>Metazoa</taxon>
        <taxon>Ecdysozoa</taxon>
        <taxon>Arthropoda</taxon>
        <taxon>Chelicerata</taxon>
        <taxon>Arachnida</taxon>
        <taxon>Acari</taxon>
        <taxon>Parasitiformes</taxon>
        <taxon>Mesostigmata</taxon>
        <taxon>Gamasina</taxon>
        <taxon>Dermanyssoidea</taxon>
        <taxon>Varroidae</taxon>
        <taxon>Varroa</taxon>
    </lineage>
</organism>
<dbReference type="SUPFAM" id="SSF52025">
    <property type="entry name" value="PA domain"/>
    <property type="match status" value="1"/>
</dbReference>
<evidence type="ECO:0000259" key="5">
    <source>
        <dbReference type="Pfam" id="PF04389"/>
    </source>
</evidence>
<dbReference type="InterPro" id="IPR046450">
    <property type="entry name" value="PA_dom_sf"/>
</dbReference>
<dbReference type="SUPFAM" id="SSF47672">
    <property type="entry name" value="Transferrin receptor-like dimerisation domain"/>
    <property type="match status" value="1"/>
</dbReference>
<dbReference type="InParanoid" id="A0A7M7K9T7"/>
<feature type="domain" description="Transferrin receptor-like dimerisation" evidence="4">
    <location>
        <begin position="721"/>
        <end position="841"/>
    </location>
</feature>
<feature type="region of interest" description="Disordered" evidence="2">
    <location>
        <begin position="527"/>
        <end position="587"/>
    </location>
</feature>
<dbReference type="Pfam" id="PF04253">
    <property type="entry name" value="TFR_dimer"/>
    <property type="match status" value="1"/>
</dbReference>
<protein>
    <submittedName>
        <fullName evidence="6">Uncharacterized protein</fullName>
    </submittedName>
</protein>
<dbReference type="KEGG" id="vde:111251449"/>
<sequence>MGMGSMEWDAKHATCYTKWHTSDQDNVDLQLSPSPTTLTHVVRPRRRRTFTSRDYWPASYRGMMVKALWVFCVFCLGLILGYSTRRQIQLRRGSFTGEPGSCEDLPPQLSLYPREGLIRKLVKSVSRDNIHSWLWTMTREFHVGGSDKGATLASKIRAAWQTQELQGLRIEEFRPLLSYPDMERANEVRLTRGSRVLFQLTTTTRDNQLETQPYVAYSSPGKVRGKPVYVHFGQPEDFDMLKSRGVTLNGTIAIMRYGKGELLAKIKRAEDNGVKGVLIYGDPLDTEWESVDPLESGSPPVPWDAVERASLKSFPGDPATPFLPASSDMHRLPRADVQLPAIPVQPISAGDAQHFLRDMGGPVAPVQWQGRLNITFAFGPGYKDAAEVEIQLSSFNLFREMAVHNVIGLIPGTYEPGRYLIIGCHHDAWTHGAADPGTGMAVLMEVARMFSDLVRIEGWRPKRTLVFAAWDAAEFGQVGSTEFVQKYGQELGQRIIAYISLDRAITGNRTLQVMGSPLLRQVLSEAAEQVPEVGSPEAESRDDDNGADGRRVAGEKKTEKDGTSDAGQGRLYSRPASSPMQSNPPSLYASWARRGTLRPSNIRNPRPEMSPPAGGCADLLPFAQLLGTSTVHVQLVARDGRYDYPAARTAYDDLDYLIGYADPGQHAAAALAQLVAVFSLALIDSLRLPIKVTDYAEQISADFAPFQRRYGEFFRSYHLRMDVLAAAVRAFTIACRDFQEEYEDIVKDQQTLAPTTVAEYNERVMQLERSFLLPAGYPRHPHQRHLVYGPDNEDDSRGALFPHLVVAIRQARKRPTSPALSYVRENLSLVLHALRSASGVLDRSLLRVPEGTTSPRSTS</sequence>
<evidence type="ECO:0000313" key="7">
    <source>
        <dbReference type="Proteomes" id="UP000594260"/>
    </source>
</evidence>
<dbReference type="InterPro" id="IPR036757">
    <property type="entry name" value="TFR-like_dimer_dom_sf"/>
</dbReference>
<dbReference type="GO" id="GO:0004180">
    <property type="term" value="F:carboxypeptidase activity"/>
    <property type="evidence" value="ECO:0007669"/>
    <property type="project" value="TreeGrafter"/>
</dbReference>
<dbReference type="EnsemblMetazoa" id="XM_022808024">
    <property type="protein sequence ID" value="XP_022663759"/>
    <property type="gene ID" value="LOC111251449"/>
</dbReference>
<keyword evidence="3" id="KW-1133">Transmembrane helix</keyword>
<dbReference type="OrthoDB" id="6479533at2759"/>
<feature type="domain" description="Peptidase M28" evidence="5">
    <location>
        <begin position="405"/>
        <end position="533"/>
    </location>
</feature>
<proteinExistence type="inferred from homology"/>
<reference evidence="6" key="1">
    <citation type="submission" date="2021-01" db="UniProtKB">
        <authorList>
            <consortium name="EnsemblMetazoa"/>
        </authorList>
    </citation>
    <scope>IDENTIFICATION</scope>
</reference>
<feature type="compositionally biased region" description="Polar residues" evidence="2">
    <location>
        <begin position="575"/>
        <end position="585"/>
    </location>
</feature>
<dbReference type="OMA" id="AWISHFA"/>
<dbReference type="Proteomes" id="UP000594260">
    <property type="component" value="Unplaced"/>
</dbReference>
<evidence type="ECO:0000256" key="2">
    <source>
        <dbReference type="SAM" id="MobiDB-lite"/>
    </source>
</evidence>